<feature type="region of interest" description="Disordered" evidence="1">
    <location>
        <begin position="1"/>
        <end position="43"/>
    </location>
</feature>
<accession>A0A4Q9MGX1</accession>
<proteinExistence type="predicted"/>
<reference evidence="2" key="1">
    <citation type="submission" date="2019-01" db="EMBL/GenBank/DDBJ databases">
        <title>Draft genome sequences of three monokaryotic isolates of the white-rot basidiomycete fungus Dichomitus squalens.</title>
        <authorList>
            <consortium name="DOE Joint Genome Institute"/>
            <person name="Lopez S.C."/>
            <person name="Andreopoulos B."/>
            <person name="Pangilinan J."/>
            <person name="Lipzen A."/>
            <person name="Riley R."/>
            <person name="Ahrendt S."/>
            <person name="Ng V."/>
            <person name="Barry K."/>
            <person name="Daum C."/>
            <person name="Grigoriev I.V."/>
            <person name="Hilden K.S."/>
            <person name="Makela M.R."/>
            <person name="de Vries R.P."/>
        </authorList>
    </citation>
    <scope>NUCLEOTIDE SEQUENCE [LARGE SCALE GENOMIC DNA]</scope>
    <source>
        <strain evidence="2">OM18370.1</strain>
    </source>
</reference>
<dbReference type="Proteomes" id="UP000292957">
    <property type="component" value="Unassembled WGS sequence"/>
</dbReference>
<organism evidence="2">
    <name type="scientific">Dichomitus squalens</name>
    <dbReference type="NCBI Taxonomy" id="114155"/>
    <lineage>
        <taxon>Eukaryota</taxon>
        <taxon>Fungi</taxon>
        <taxon>Dikarya</taxon>
        <taxon>Basidiomycota</taxon>
        <taxon>Agaricomycotina</taxon>
        <taxon>Agaricomycetes</taxon>
        <taxon>Polyporales</taxon>
        <taxon>Polyporaceae</taxon>
        <taxon>Dichomitus</taxon>
    </lineage>
</organism>
<dbReference type="AlphaFoldDB" id="A0A4Q9MGX1"/>
<protein>
    <submittedName>
        <fullName evidence="2">Uncharacterized protein</fullName>
    </submittedName>
</protein>
<dbReference type="EMBL" id="ML143462">
    <property type="protein sequence ID" value="TBU25372.1"/>
    <property type="molecule type" value="Genomic_DNA"/>
</dbReference>
<dbReference type="OrthoDB" id="354769at2759"/>
<sequence>MGSSNSNNNSAPSPAPATPMFGDDAPSVVSPTASKVERRHSLPSRVSVASFSSEISALIAPTPTEVSFQQRCRRAEKLTHFFGVDYRDLVQ</sequence>
<evidence type="ECO:0000256" key="1">
    <source>
        <dbReference type="SAM" id="MobiDB-lite"/>
    </source>
</evidence>
<feature type="compositionally biased region" description="Low complexity" evidence="1">
    <location>
        <begin position="1"/>
        <end position="12"/>
    </location>
</feature>
<gene>
    <name evidence="2" type="ORF">BD311DRAFT_764679</name>
</gene>
<evidence type="ECO:0000313" key="2">
    <source>
        <dbReference type="EMBL" id="TBU25372.1"/>
    </source>
</evidence>
<name>A0A4Q9MGX1_9APHY</name>